<accession>A0ABT2T123</accession>
<feature type="region of interest" description="G5" evidence="7">
    <location>
        <begin position="152"/>
        <end position="154"/>
    </location>
</feature>
<comment type="similarity">
    <text evidence="1 6 7 8">Belongs to the TRAFAC class TrmE-Era-EngA-EngB-Septin-like GTPase superfamily. Era GTPase family.</text>
</comment>
<feature type="domain" description="KH type-2" evidence="9">
    <location>
        <begin position="204"/>
        <end position="280"/>
    </location>
</feature>
<evidence type="ECO:0000256" key="4">
    <source>
        <dbReference type="ARBA" id="ARBA00022884"/>
    </source>
</evidence>
<reference evidence="11 12" key="1">
    <citation type="journal article" date="2021" name="ISME Commun">
        <title>Automated analysis of genomic sequences facilitates high-throughput and comprehensive description of bacteria.</title>
        <authorList>
            <person name="Hitch T.C.A."/>
        </authorList>
    </citation>
    <scope>NUCLEOTIDE SEQUENCE [LARGE SCALE GENOMIC DNA]</scope>
    <source>
        <strain evidence="11 12">Sanger_18</strain>
    </source>
</reference>
<dbReference type="EMBL" id="JAOQKJ010000004">
    <property type="protein sequence ID" value="MCU6743969.1"/>
    <property type="molecule type" value="Genomic_DNA"/>
</dbReference>
<sequence>MNDQYKSGFAALIGRPNVGKSTLMNNLIGQKIAITSRKPQTTRNRIRTVYTSDEGQIVFTDTPGIHKSKNKLGEYMVGTAESAIREVDVILFLVEPTDYIGAGEKHIIEQLSKQNTPVILVINKIDMVKKEELLHFIDVYRKEMDFAEIVPVSALKKENTEELISCIMKYLPYGPAFYDEDTVTDQPQRQIVAELIREKALRCLDEEIPHGIAVTIEKMKWRKDIVDIDATIICERESHKGIIIGRQGSMLKKIGTEARKDIEKMLGSRVNLQLWVKVKKDWRDSDFLLKNFGYNQKDYE</sequence>
<dbReference type="InterPro" id="IPR004044">
    <property type="entry name" value="KH_dom_type_2"/>
</dbReference>
<dbReference type="RefSeq" id="WP_262573960.1">
    <property type="nucleotide sequence ID" value="NZ_JAOQKJ010000004.1"/>
</dbReference>
<dbReference type="PROSITE" id="PS50823">
    <property type="entry name" value="KH_TYPE_2"/>
    <property type="match status" value="1"/>
</dbReference>
<dbReference type="CDD" id="cd22534">
    <property type="entry name" value="KH-II_Era"/>
    <property type="match status" value="1"/>
</dbReference>
<feature type="region of interest" description="G3" evidence="7">
    <location>
        <begin position="61"/>
        <end position="64"/>
    </location>
</feature>
<evidence type="ECO:0000256" key="1">
    <source>
        <dbReference type="ARBA" id="ARBA00007921"/>
    </source>
</evidence>
<dbReference type="InterPro" id="IPR009019">
    <property type="entry name" value="KH_sf_prok-type"/>
</dbReference>
<comment type="function">
    <text evidence="6">An essential GTPase that binds both GDP and GTP, with rapid nucleotide exchange. Plays a role in 16S rRNA processing and 30S ribosomal subunit biogenesis and possibly also in cell cycle regulation and energy metabolism.</text>
</comment>
<protein>
    <recommendedName>
        <fullName evidence="2 6">GTPase Era</fullName>
    </recommendedName>
</protein>
<dbReference type="InterPro" id="IPR015946">
    <property type="entry name" value="KH_dom-like_a/b"/>
</dbReference>
<evidence type="ECO:0000256" key="5">
    <source>
        <dbReference type="ARBA" id="ARBA00023134"/>
    </source>
</evidence>
<evidence type="ECO:0000259" key="10">
    <source>
        <dbReference type="PROSITE" id="PS51713"/>
    </source>
</evidence>
<dbReference type="Proteomes" id="UP001652432">
    <property type="component" value="Unassembled WGS sequence"/>
</dbReference>
<feature type="region of interest" description="G2" evidence="7">
    <location>
        <begin position="40"/>
        <end position="44"/>
    </location>
</feature>
<evidence type="ECO:0000256" key="7">
    <source>
        <dbReference type="PROSITE-ProRule" id="PRU01050"/>
    </source>
</evidence>
<evidence type="ECO:0000313" key="12">
    <source>
        <dbReference type="Proteomes" id="UP001652432"/>
    </source>
</evidence>
<proteinExistence type="inferred from homology"/>
<evidence type="ECO:0000259" key="9">
    <source>
        <dbReference type="PROSITE" id="PS50823"/>
    </source>
</evidence>
<dbReference type="SUPFAM" id="SSF52540">
    <property type="entry name" value="P-loop containing nucleoside triphosphate hydrolases"/>
    <property type="match status" value="1"/>
</dbReference>
<name>A0ABT2T123_9FIRM</name>
<dbReference type="NCBIfam" id="NF000908">
    <property type="entry name" value="PRK00089.1"/>
    <property type="match status" value="1"/>
</dbReference>
<keyword evidence="6" id="KW-0690">Ribosome biogenesis</keyword>
<dbReference type="Pfam" id="PF07650">
    <property type="entry name" value="KH_2"/>
    <property type="match status" value="1"/>
</dbReference>
<dbReference type="InterPro" id="IPR027417">
    <property type="entry name" value="P-loop_NTPase"/>
</dbReference>
<dbReference type="NCBIfam" id="TIGR00231">
    <property type="entry name" value="small_GTP"/>
    <property type="match status" value="1"/>
</dbReference>
<dbReference type="PANTHER" id="PTHR42698:SF1">
    <property type="entry name" value="GTPASE ERA, MITOCHONDRIAL"/>
    <property type="match status" value="1"/>
</dbReference>
<evidence type="ECO:0000313" key="11">
    <source>
        <dbReference type="EMBL" id="MCU6743969.1"/>
    </source>
</evidence>
<feature type="region of interest" description="G4" evidence="7">
    <location>
        <begin position="123"/>
        <end position="126"/>
    </location>
</feature>
<keyword evidence="6" id="KW-0699">rRNA-binding</keyword>
<dbReference type="Pfam" id="PF01926">
    <property type="entry name" value="MMR_HSR1"/>
    <property type="match status" value="1"/>
</dbReference>
<keyword evidence="5 6" id="KW-0342">GTP-binding</keyword>
<gene>
    <name evidence="6 11" type="primary">era</name>
    <name evidence="11" type="ORF">OCV77_05575</name>
</gene>
<feature type="region of interest" description="G1" evidence="7">
    <location>
        <begin position="14"/>
        <end position="21"/>
    </location>
</feature>
<organism evidence="11 12">
    <name type="scientific">Suilimivivens aceti</name>
    <dbReference type="NCBI Taxonomy" id="2981774"/>
    <lineage>
        <taxon>Bacteria</taxon>
        <taxon>Bacillati</taxon>
        <taxon>Bacillota</taxon>
        <taxon>Clostridia</taxon>
        <taxon>Lachnospirales</taxon>
        <taxon>Lachnospiraceae</taxon>
        <taxon>Suilimivivens</taxon>
    </lineage>
</organism>
<dbReference type="CDD" id="cd04163">
    <property type="entry name" value="Era"/>
    <property type="match status" value="1"/>
</dbReference>
<feature type="domain" description="Era-type G" evidence="10">
    <location>
        <begin position="6"/>
        <end position="173"/>
    </location>
</feature>
<evidence type="ECO:0000256" key="8">
    <source>
        <dbReference type="RuleBase" id="RU003761"/>
    </source>
</evidence>
<feature type="binding site" evidence="6">
    <location>
        <begin position="61"/>
        <end position="65"/>
    </location>
    <ligand>
        <name>GTP</name>
        <dbReference type="ChEBI" id="CHEBI:37565"/>
    </ligand>
</feature>
<dbReference type="InterPro" id="IPR005662">
    <property type="entry name" value="GTPase_Era-like"/>
</dbReference>
<comment type="caution">
    <text evidence="11">The sequence shown here is derived from an EMBL/GenBank/DDBJ whole genome shotgun (WGS) entry which is preliminary data.</text>
</comment>
<dbReference type="InterPro" id="IPR030388">
    <property type="entry name" value="G_ERA_dom"/>
</dbReference>
<dbReference type="InterPro" id="IPR005225">
    <property type="entry name" value="Small_GTP-bd"/>
</dbReference>
<dbReference type="InterPro" id="IPR006073">
    <property type="entry name" value="GTP-bd"/>
</dbReference>
<evidence type="ECO:0000256" key="2">
    <source>
        <dbReference type="ARBA" id="ARBA00020484"/>
    </source>
</evidence>
<evidence type="ECO:0000256" key="3">
    <source>
        <dbReference type="ARBA" id="ARBA00022741"/>
    </source>
</evidence>
<dbReference type="PANTHER" id="PTHR42698">
    <property type="entry name" value="GTPASE ERA"/>
    <property type="match status" value="1"/>
</dbReference>
<dbReference type="HAMAP" id="MF_00367">
    <property type="entry name" value="GTPase_Era"/>
    <property type="match status" value="1"/>
</dbReference>
<comment type="subcellular location">
    <subcellularLocation>
        <location evidence="6">Cytoplasm</location>
    </subcellularLocation>
    <subcellularLocation>
        <location evidence="6">Cell membrane</location>
        <topology evidence="6">Peripheral membrane protein</topology>
    </subcellularLocation>
</comment>
<comment type="subunit">
    <text evidence="6">Monomer.</text>
</comment>
<keyword evidence="6" id="KW-1003">Cell membrane</keyword>
<feature type="binding site" evidence="6">
    <location>
        <begin position="123"/>
        <end position="126"/>
    </location>
    <ligand>
        <name>GTP</name>
        <dbReference type="ChEBI" id="CHEBI:37565"/>
    </ligand>
</feature>
<dbReference type="Gene3D" id="3.30.300.20">
    <property type="match status" value="1"/>
</dbReference>
<feature type="binding site" evidence="6">
    <location>
        <begin position="14"/>
        <end position="21"/>
    </location>
    <ligand>
        <name>GTP</name>
        <dbReference type="ChEBI" id="CHEBI:37565"/>
    </ligand>
</feature>
<keyword evidence="6" id="KW-0963">Cytoplasm</keyword>
<evidence type="ECO:0000256" key="6">
    <source>
        <dbReference type="HAMAP-Rule" id="MF_00367"/>
    </source>
</evidence>
<keyword evidence="6" id="KW-0472">Membrane</keyword>
<keyword evidence="3 6" id="KW-0547">Nucleotide-binding</keyword>
<keyword evidence="12" id="KW-1185">Reference proteome</keyword>
<dbReference type="PROSITE" id="PS51713">
    <property type="entry name" value="G_ERA"/>
    <property type="match status" value="1"/>
</dbReference>
<dbReference type="PRINTS" id="PR00449">
    <property type="entry name" value="RASTRNSFRMNG"/>
</dbReference>
<keyword evidence="4 6" id="KW-0694">RNA-binding</keyword>
<dbReference type="NCBIfam" id="TIGR00436">
    <property type="entry name" value="era"/>
    <property type="match status" value="1"/>
</dbReference>
<dbReference type="SUPFAM" id="SSF54814">
    <property type="entry name" value="Prokaryotic type KH domain (KH-domain type II)"/>
    <property type="match status" value="1"/>
</dbReference>
<dbReference type="Gene3D" id="3.40.50.300">
    <property type="entry name" value="P-loop containing nucleotide triphosphate hydrolases"/>
    <property type="match status" value="1"/>
</dbReference>